<evidence type="ECO:0000313" key="4">
    <source>
        <dbReference type="Proteomes" id="UP001189624"/>
    </source>
</evidence>
<dbReference type="Proteomes" id="UP001189624">
    <property type="component" value="Chromosome 7"/>
</dbReference>
<name>A0AA86SVF0_9FABA</name>
<gene>
    <name evidence="3" type="ORF">AYBTSS11_LOCUS21258</name>
</gene>
<evidence type="ECO:0000313" key="3">
    <source>
        <dbReference type="EMBL" id="CAJ1967581.1"/>
    </source>
</evidence>
<feature type="region of interest" description="Disordered" evidence="1">
    <location>
        <begin position="15"/>
        <end position="53"/>
    </location>
</feature>
<feature type="domain" description="HTH three-helical bundle" evidence="2">
    <location>
        <begin position="225"/>
        <end position="265"/>
    </location>
</feature>
<keyword evidence="4" id="KW-1185">Reference proteome</keyword>
<dbReference type="Pfam" id="PF25370">
    <property type="entry name" value="HTH_74"/>
    <property type="match status" value="1"/>
</dbReference>
<protein>
    <recommendedName>
        <fullName evidence="2">HTH three-helical bundle domain-containing protein</fullName>
    </recommendedName>
</protein>
<dbReference type="AlphaFoldDB" id="A0AA86SVF0"/>
<organism evidence="3 4">
    <name type="scientific">Sphenostylis stenocarpa</name>
    <dbReference type="NCBI Taxonomy" id="92480"/>
    <lineage>
        <taxon>Eukaryota</taxon>
        <taxon>Viridiplantae</taxon>
        <taxon>Streptophyta</taxon>
        <taxon>Embryophyta</taxon>
        <taxon>Tracheophyta</taxon>
        <taxon>Spermatophyta</taxon>
        <taxon>Magnoliopsida</taxon>
        <taxon>eudicotyledons</taxon>
        <taxon>Gunneridae</taxon>
        <taxon>Pentapetalae</taxon>
        <taxon>rosids</taxon>
        <taxon>fabids</taxon>
        <taxon>Fabales</taxon>
        <taxon>Fabaceae</taxon>
        <taxon>Papilionoideae</taxon>
        <taxon>50 kb inversion clade</taxon>
        <taxon>NPAAA clade</taxon>
        <taxon>indigoferoid/millettioid clade</taxon>
        <taxon>Phaseoleae</taxon>
        <taxon>Sphenostylis</taxon>
    </lineage>
</organism>
<evidence type="ECO:0000256" key="1">
    <source>
        <dbReference type="SAM" id="MobiDB-lite"/>
    </source>
</evidence>
<dbReference type="InterPro" id="IPR057523">
    <property type="entry name" value="HTH_74"/>
</dbReference>
<accession>A0AA86SVF0</accession>
<dbReference type="PANTHER" id="PTHR34799">
    <property type="entry name" value="OS07G0656300 PROTEIN"/>
    <property type="match status" value="1"/>
</dbReference>
<dbReference type="EMBL" id="OY731404">
    <property type="protein sequence ID" value="CAJ1967581.1"/>
    <property type="molecule type" value="Genomic_DNA"/>
</dbReference>
<reference evidence="3" key="1">
    <citation type="submission" date="2023-10" db="EMBL/GenBank/DDBJ databases">
        <authorList>
            <person name="Domelevo Entfellner J.-B."/>
        </authorList>
    </citation>
    <scope>NUCLEOTIDE SEQUENCE</scope>
</reference>
<dbReference type="PANTHER" id="PTHR34799:SF2">
    <property type="entry name" value="OS07G0656300 PROTEIN"/>
    <property type="match status" value="1"/>
</dbReference>
<dbReference type="Gramene" id="rna-AYBTSS11_LOCUS21258">
    <property type="protein sequence ID" value="CAJ1967581.1"/>
    <property type="gene ID" value="gene-AYBTSS11_LOCUS21258"/>
</dbReference>
<feature type="compositionally biased region" description="Basic and acidic residues" evidence="1">
    <location>
        <begin position="33"/>
        <end position="46"/>
    </location>
</feature>
<sequence>MSSFPSSAERTVASSLLLLNNTPPSPSLSTPKFRSDSSDAVPERRSSSSKSFREISVSYVSNKSSSSSLTNDDGDSSEKEIKSRTVSYSAFARYSQMKLKVDSIFLRTLLCMIVVDSGDFLLCSVGFDHVQLSFREVGIARKIRSKVTWTSSCPGDREPNAGEAAKMLSPISGSGEASSCMSSSSSGISSARSLRYAKRCRGTTVERVAGIGRETAAPSRCVAGSPHLRRRGEAIMKLLSCGGSSEVKIRQMLGDSPDTSKALRMLLRVDAVKRTGSGGRYDPYVYTISG</sequence>
<proteinExistence type="predicted"/>
<evidence type="ECO:0000259" key="2">
    <source>
        <dbReference type="Pfam" id="PF25370"/>
    </source>
</evidence>
<feature type="compositionally biased region" description="Low complexity" evidence="1">
    <location>
        <begin position="15"/>
        <end position="31"/>
    </location>
</feature>